<accession>C7CFE0</accession>
<name>C7CFE0_METED</name>
<proteinExistence type="inferred from homology"/>
<evidence type="ECO:0000259" key="6">
    <source>
        <dbReference type="PROSITE" id="PS50893"/>
    </source>
</evidence>
<dbReference type="Proteomes" id="UP000008070">
    <property type="component" value="Chromosome"/>
</dbReference>
<dbReference type="FunFam" id="3.40.50.300:FF:000597">
    <property type="entry name" value="ABC transporter ATP-binding protein"/>
    <property type="match status" value="1"/>
</dbReference>
<evidence type="ECO:0000313" key="7">
    <source>
        <dbReference type="EMBL" id="CAX26074.1"/>
    </source>
</evidence>
<dbReference type="KEGG" id="mdi:METDI4446"/>
<dbReference type="PANTHER" id="PTHR19211">
    <property type="entry name" value="ATP-BINDING TRANSPORT PROTEIN-RELATED"/>
    <property type="match status" value="1"/>
</dbReference>
<evidence type="ECO:0000313" key="8">
    <source>
        <dbReference type="Proteomes" id="UP000008070"/>
    </source>
</evidence>
<dbReference type="InterPro" id="IPR017871">
    <property type="entry name" value="ABC_transporter-like_CS"/>
</dbReference>
<dbReference type="PROSITE" id="PS00211">
    <property type="entry name" value="ABC_TRANSPORTER_1"/>
    <property type="match status" value="2"/>
</dbReference>
<dbReference type="SMART" id="SM00382">
    <property type="entry name" value="AAA"/>
    <property type="match status" value="2"/>
</dbReference>
<dbReference type="FunFam" id="3.40.50.300:FF:001320">
    <property type="entry name" value="Heme ABC transporter ATP-binding protein"/>
    <property type="match status" value="1"/>
</dbReference>
<dbReference type="AlphaFoldDB" id="C7CFE0"/>
<dbReference type="GO" id="GO:0005524">
    <property type="term" value="F:ATP binding"/>
    <property type="evidence" value="ECO:0007669"/>
    <property type="project" value="UniProtKB-KW"/>
</dbReference>
<reference evidence="8" key="1">
    <citation type="journal article" date="2009" name="PLoS ONE">
        <title>Methylobacterium genome sequences: a reference blueprint to investigate microbial metabolism of C1 compounds from natural and industrial sources.</title>
        <authorList>
            <person name="Vuilleumier S."/>
            <person name="Chistoserdova L."/>
            <person name="Lee M.-C."/>
            <person name="Bringel F."/>
            <person name="Lajus A."/>
            <person name="Zhou Y."/>
            <person name="Gourion B."/>
            <person name="Barbe V."/>
            <person name="Chang J."/>
            <person name="Cruveiller S."/>
            <person name="Dossat C."/>
            <person name="Gillett W."/>
            <person name="Gruffaz C."/>
            <person name="Haugen E."/>
            <person name="Hourcade E."/>
            <person name="Levy R."/>
            <person name="Mangenot S."/>
            <person name="Muller E."/>
            <person name="Nadalig T."/>
            <person name="Pagni M."/>
            <person name="Penny C."/>
            <person name="Peyraud R."/>
            <person name="Robinson D.G."/>
            <person name="Roche D."/>
            <person name="Rouy Z."/>
            <person name="Saenampechek C."/>
            <person name="Salvignol G."/>
            <person name="Vallenet D."/>
            <person name="Wu Z."/>
            <person name="Marx C.J."/>
            <person name="Vorholt J.A."/>
            <person name="Olson M.V."/>
            <person name="Kaul R."/>
            <person name="Weissenbach J."/>
            <person name="Medigue C."/>
            <person name="Lidstrom M.E."/>
        </authorList>
    </citation>
    <scope>NUCLEOTIDE SEQUENCE [LARGE SCALE GENOMIC DNA]</scope>
    <source>
        <strain evidence="8">DSM 6343 / CIP 106787 / DM4</strain>
    </source>
</reference>
<feature type="coiled-coil region" evidence="5">
    <location>
        <begin position="302"/>
        <end position="329"/>
    </location>
</feature>
<evidence type="ECO:0000256" key="5">
    <source>
        <dbReference type="SAM" id="Coils"/>
    </source>
</evidence>
<dbReference type="CDD" id="cd03221">
    <property type="entry name" value="ABCF_EF-3"/>
    <property type="match status" value="1"/>
</dbReference>
<gene>
    <name evidence="7" type="ORF">METD_I4446</name>
</gene>
<evidence type="ECO:0000256" key="1">
    <source>
        <dbReference type="ARBA" id="ARBA00005417"/>
    </source>
</evidence>
<dbReference type="InterPro" id="IPR050611">
    <property type="entry name" value="ABCF"/>
</dbReference>
<feature type="domain" description="ABC transporter" evidence="6">
    <location>
        <begin position="345"/>
        <end position="541"/>
    </location>
</feature>
<dbReference type="InterPro" id="IPR027417">
    <property type="entry name" value="P-loop_NTPase"/>
</dbReference>
<keyword evidence="3" id="KW-0547">Nucleotide-binding</keyword>
<keyword evidence="5" id="KW-0175">Coiled coil</keyword>
<dbReference type="SUPFAM" id="SSF52540">
    <property type="entry name" value="P-loop containing nucleoside triphosphate hydrolases"/>
    <property type="match status" value="2"/>
</dbReference>
<sequence>MPPGISQRMPAHLSLLNITWTAPDGRTVLSDISASFAQERTGIVGRNGAGKSTFLNLVAGRMRPTSGSIIVNGTVALLRQFASIPPDETVADLFGATAKLALLRRAEIGAATADELAEAEWTLEERLTEALDRMGVPVNPAARLCCLSGGQRARAALAAAMFAGPDFLLLDEPTNDLDWDGRQTVCEALRHWRGGAIVVSHDRSLLDAMDVIVELSPSGATRYQGNFDAYQEAKAIRIAAAEHDLAVAEKRTAELARRAQETVERQQHRDAAGHRRGARGDLPRILVGARRDNAEKTAGGSARAAERLRSEAQQKVEEARSRIEAVKAVSITFPPSCLHAAKAVLSIERVTVGYPPGQPILEDVSLSIIGPERIAISGRNGAGKSTLLELIVGRLSPWSGRVSVGVRSARLDQRLAVLDHSRTVVENFARHNPEDDANGCRAALARFQFRSAAADRPVSALSGGQQVRAALACVLGNAAPPQLLLLDEPTNHLDLEAVEAIEAGLASYDGALLVVSHDKAFLRALRITRWLTLEDLTRKFD</sequence>
<organism evidence="7 8">
    <name type="scientific">Methylorubrum extorquens (strain DSM 6343 / CIP 106787 / DM4)</name>
    <name type="common">Methylobacterium extorquens</name>
    <dbReference type="NCBI Taxonomy" id="661410"/>
    <lineage>
        <taxon>Bacteria</taxon>
        <taxon>Pseudomonadati</taxon>
        <taxon>Pseudomonadota</taxon>
        <taxon>Alphaproteobacteria</taxon>
        <taxon>Hyphomicrobiales</taxon>
        <taxon>Methylobacteriaceae</taxon>
        <taxon>Methylorubrum</taxon>
    </lineage>
</organism>
<dbReference type="InterPro" id="IPR003439">
    <property type="entry name" value="ABC_transporter-like_ATP-bd"/>
</dbReference>
<protein>
    <submittedName>
        <fullName evidence="7">ATP-binding protein with two ATPase domains, ABC transporter related</fullName>
    </submittedName>
</protein>
<dbReference type="Gene3D" id="3.40.50.300">
    <property type="entry name" value="P-loop containing nucleotide triphosphate hydrolases"/>
    <property type="match status" value="2"/>
</dbReference>
<evidence type="ECO:0000256" key="4">
    <source>
        <dbReference type="ARBA" id="ARBA00022840"/>
    </source>
</evidence>
<feature type="domain" description="ABC transporter" evidence="6">
    <location>
        <begin position="13"/>
        <end position="243"/>
    </location>
</feature>
<dbReference type="GO" id="GO:0016887">
    <property type="term" value="F:ATP hydrolysis activity"/>
    <property type="evidence" value="ECO:0007669"/>
    <property type="project" value="InterPro"/>
</dbReference>
<dbReference type="PANTHER" id="PTHR19211:SF6">
    <property type="entry name" value="BLL7188 PROTEIN"/>
    <property type="match status" value="1"/>
</dbReference>
<evidence type="ECO:0000256" key="3">
    <source>
        <dbReference type="ARBA" id="ARBA00022741"/>
    </source>
</evidence>
<dbReference type="InterPro" id="IPR003593">
    <property type="entry name" value="AAA+_ATPase"/>
</dbReference>
<dbReference type="Pfam" id="PF00005">
    <property type="entry name" value="ABC_tran"/>
    <property type="match status" value="2"/>
</dbReference>
<dbReference type="PROSITE" id="PS50893">
    <property type="entry name" value="ABC_TRANSPORTER_2"/>
    <property type="match status" value="2"/>
</dbReference>
<dbReference type="EMBL" id="FP103042">
    <property type="protein sequence ID" value="CAX26074.1"/>
    <property type="molecule type" value="Genomic_DNA"/>
</dbReference>
<evidence type="ECO:0000256" key="2">
    <source>
        <dbReference type="ARBA" id="ARBA00022737"/>
    </source>
</evidence>
<keyword evidence="2" id="KW-0677">Repeat</keyword>
<keyword evidence="4 7" id="KW-0067">ATP-binding</keyword>
<dbReference type="HOGENOM" id="CLU_000604_36_0_5"/>
<comment type="similarity">
    <text evidence="1">Belongs to the ABC transporter superfamily.</text>
</comment>